<dbReference type="GO" id="GO:0032196">
    <property type="term" value="P:transposition"/>
    <property type="evidence" value="ECO:0007669"/>
    <property type="project" value="UniProtKB-KW"/>
</dbReference>
<dbReference type="GO" id="GO:0003676">
    <property type="term" value="F:nucleic acid binding"/>
    <property type="evidence" value="ECO:0007669"/>
    <property type="project" value="InterPro"/>
</dbReference>
<dbReference type="GO" id="GO:0003964">
    <property type="term" value="F:RNA-directed DNA polymerase activity"/>
    <property type="evidence" value="ECO:0007669"/>
    <property type="project" value="UniProtKB-KW"/>
</dbReference>
<evidence type="ECO:0000256" key="10">
    <source>
        <dbReference type="ARBA" id="ARBA00022918"/>
    </source>
</evidence>
<dbReference type="EMBL" id="QEAQ01000442">
    <property type="protein sequence ID" value="TPX52104.1"/>
    <property type="molecule type" value="Genomic_DNA"/>
</dbReference>
<evidence type="ECO:0000259" key="18">
    <source>
        <dbReference type="PROSITE" id="PS50994"/>
    </source>
</evidence>
<evidence type="ECO:0000256" key="3">
    <source>
        <dbReference type="ARBA" id="ARBA00022695"/>
    </source>
</evidence>
<dbReference type="InterPro" id="IPR057670">
    <property type="entry name" value="SH3_retrovirus"/>
</dbReference>
<dbReference type="SUPFAM" id="SSF54160">
    <property type="entry name" value="Chromo domain-like"/>
    <property type="match status" value="1"/>
</dbReference>
<dbReference type="InterPro" id="IPR043502">
    <property type="entry name" value="DNA/RNA_pol_sf"/>
</dbReference>
<dbReference type="AlphaFoldDB" id="A0A507DKC8"/>
<feature type="domain" description="Chromo" evidence="17">
    <location>
        <begin position="176"/>
        <end position="226"/>
    </location>
</feature>
<keyword evidence="6" id="KW-0255">Endonuclease</keyword>
<evidence type="ECO:0000256" key="8">
    <source>
        <dbReference type="ARBA" id="ARBA00022842"/>
    </source>
</evidence>
<sequence length="411" mass="47276">RFTWIFFLKAKSESTAKLIEFINFIENQTNERVRRLHSDRGGEFVNHDLKEFILKKGILHELTAADSPQSNSVAERFNLTLFDAIRSIEHSYGIPKQLWTELAATSVYLRKHLTRKQVSKLAPRATRLKLIGYEFDGAYRCWDDNRQEIVISCNVTFDETSALELAKDYIRPEELYEVEEILNSRDGPEGPEFLCKWLGFEDEDNTWEPIENVNHLTVFANYINEKTAIALLAASTKEPQTYKQALSSDDAPKWTEAINAELKSLHTHDTWEVIDPKSLPDNQRSIRTKWVFKIKRDLDGQPQRYKARLVVKGFEQRYGIDYNETYAPVAKIATQRVLLALAASLGLKCHQMDVVTAFLNGIVTETILIYAPEGSGFPPGTILRLRKALYGLKQAPCEWYSLLHKDYRALL</sequence>
<evidence type="ECO:0000256" key="5">
    <source>
        <dbReference type="ARBA" id="ARBA00022723"/>
    </source>
</evidence>
<dbReference type="GO" id="GO:0003887">
    <property type="term" value="F:DNA-directed DNA polymerase activity"/>
    <property type="evidence" value="ECO:0007669"/>
    <property type="project" value="UniProtKB-KW"/>
</dbReference>
<evidence type="ECO:0000256" key="14">
    <source>
        <dbReference type="ARBA" id="ARBA00023268"/>
    </source>
</evidence>
<dbReference type="PROSITE" id="PS00598">
    <property type="entry name" value="CHROMO_1"/>
    <property type="match status" value="1"/>
</dbReference>
<feature type="domain" description="Integrase catalytic" evidence="18">
    <location>
        <begin position="1"/>
        <end position="131"/>
    </location>
</feature>
<evidence type="ECO:0000256" key="7">
    <source>
        <dbReference type="ARBA" id="ARBA00022801"/>
    </source>
</evidence>
<dbReference type="Pfam" id="PF07727">
    <property type="entry name" value="RVT_2"/>
    <property type="match status" value="1"/>
</dbReference>
<evidence type="ECO:0000256" key="6">
    <source>
        <dbReference type="ARBA" id="ARBA00022759"/>
    </source>
</evidence>
<dbReference type="InterPro" id="IPR023779">
    <property type="entry name" value="Chromodomain_CS"/>
</dbReference>
<keyword evidence="9" id="KW-0229">DNA integration</keyword>
<evidence type="ECO:0000256" key="13">
    <source>
        <dbReference type="ARBA" id="ARBA00023242"/>
    </source>
</evidence>
<proteinExistence type="predicted"/>
<keyword evidence="13" id="KW-0539">Nucleus</keyword>
<evidence type="ECO:0000256" key="15">
    <source>
        <dbReference type="ARBA" id="ARBA00048173"/>
    </source>
</evidence>
<name>A0A507DKC8_9FUNG</name>
<dbReference type="Proteomes" id="UP000318582">
    <property type="component" value="Unassembled WGS sequence"/>
</dbReference>
<comment type="caution">
    <text evidence="19">The sequence shown here is derived from an EMBL/GenBank/DDBJ whole genome shotgun (WGS) entry which is preliminary data.</text>
</comment>
<keyword evidence="4" id="KW-0540">Nuclease</keyword>
<keyword evidence="14" id="KW-0511">Multifunctional enzyme</keyword>
<evidence type="ECO:0000256" key="12">
    <source>
        <dbReference type="ARBA" id="ARBA00023172"/>
    </source>
</evidence>
<dbReference type="InterPro" id="IPR036397">
    <property type="entry name" value="RNaseH_sf"/>
</dbReference>
<keyword evidence="11 19" id="KW-0808">Transferase</keyword>
<keyword evidence="3" id="KW-0548">Nucleotidyltransferase</keyword>
<dbReference type="PROSITE" id="PS50013">
    <property type="entry name" value="CHROMO_2"/>
    <property type="match status" value="1"/>
</dbReference>
<dbReference type="CDD" id="cd00024">
    <property type="entry name" value="CD_CSD"/>
    <property type="match status" value="1"/>
</dbReference>
<keyword evidence="7" id="KW-0378">Hydrolase</keyword>
<protein>
    <submittedName>
        <fullName evidence="19">DNA-directed DNA polymerase</fullName>
    </submittedName>
</protein>
<dbReference type="Gene3D" id="3.30.420.10">
    <property type="entry name" value="Ribonuclease H-like superfamily/Ribonuclease H"/>
    <property type="match status" value="1"/>
</dbReference>
<evidence type="ECO:0000256" key="11">
    <source>
        <dbReference type="ARBA" id="ARBA00022932"/>
    </source>
</evidence>
<dbReference type="PANTHER" id="PTHR42648:SF11">
    <property type="entry name" value="TRANSPOSON TY4-P GAG-POL POLYPROTEIN"/>
    <property type="match status" value="1"/>
</dbReference>
<dbReference type="InterPro" id="IPR013103">
    <property type="entry name" value="RVT_2"/>
</dbReference>
<dbReference type="Pfam" id="PF25597">
    <property type="entry name" value="SH3_retrovirus"/>
    <property type="match status" value="1"/>
</dbReference>
<dbReference type="InterPro" id="IPR001584">
    <property type="entry name" value="Integrase_cat-core"/>
</dbReference>
<gene>
    <name evidence="19" type="ORF">PhCBS80983_g06526</name>
</gene>
<comment type="catalytic activity">
    <reaction evidence="15">
        <text>DNA(n) + a 2'-deoxyribonucleoside 5'-triphosphate = DNA(n+1) + diphosphate</text>
        <dbReference type="Rhea" id="RHEA:22508"/>
        <dbReference type="Rhea" id="RHEA-COMP:17339"/>
        <dbReference type="Rhea" id="RHEA-COMP:17340"/>
        <dbReference type="ChEBI" id="CHEBI:33019"/>
        <dbReference type="ChEBI" id="CHEBI:61560"/>
        <dbReference type="ChEBI" id="CHEBI:173112"/>
        <dbReference type="EC" id="2.7.7.49"/>
    </reaction>
</comment>
<dbReference type="GO" id="GO:0046872">
    <property type="term" value="F:metal ion binding"/>
    <property type="evidence" value="ECO:0007669"/>
    <property type="project" value="UniProtKB-KW"/>
</dbReference>
<dbReference type="GO" id="GO:0004519">
    <property type="term" value="F:endonuclease activity"/>
    <property type="evidence" value="ECO:0007669"/>
    <property type="project" value="UniProtKB-KW"/>
</dbReference>
<evidence type="ECO:0000256" key="9">
    <source>
        <dbReference type="ARBA" id="ARBA00022908"/>
    </source>
</evidence>
<dbReference type="SMART" id="SM00298">
    <property type="entry name" value="CHROMO"/>
    <property type="match status" value="1"/>
</dbReference>
<dbReference type="InterPro" id="IPR039537">
    <property type="entry name" value="Retrotran_Ty1/copia-like"/>
</dbReference>
<keyword evidence="8" id="KW-0460">Magnesium</keyword>
<dbReference type="InterPro" id="IPR000953">
    <property type="entry name" value="Chromo/chromo_shadow_dom"/>
</dbReference>
<dbReference type="GO" id="GO:0015074">
    <property type="term" value="P:DNA integration"/>
    <property type="evidence" value="ECO:0007669"/>
    <property type="project" value="UniProtKB-KW"/>
</dbReference>
<dbReference type="InterPro" id="IPR012337">
    <property type="entry name" value="RNaseH-like_sf"/>
</dbReference>
<dbReference type="Pfam" id="PF00385">
    <property type="entry name" value="Chromo"/>
    <property type="match status" value="1"/>
</dbReference>
<accession>A0A507DKC8</accession>
<keyword evidence="11 19" id="KW-0239">DNA-directed DNA polymerase</keyword>
<dbReference type="Gene3D" id="2.40.50.40">
    <property type="match status" value="1"/>
</dbReference>
<dbReference type="SUPFAM" id="SSF56672">
    <property type="entry name" value="DNA/RNA polymerases"/>
    <property type="match status" value="1"/>
</dbReference>
<keyword evidence="5" id="KW-0479">Metal-binding</keyword>
<keyword evidence="10" id="KW-0695">RNA-directed DNA polymerase</keyword>
<dbReference type="GO" id="GO:0016787">
    <property type="term" value="F:hydrolase activity"/>
    <property type="evidence" value="ECO:0007669"/>
    <property type="project" value="UniProtKB-KW"/>
</dbReference>
<evidence type="ECO:0000259" key="17">
    <source>
        <dbReference type="PROSITE" id="PS50013"/>
    </source>
</evidence>
<organism evidence="19 20">
    <name type="scientific">Powellomyces hirtus</name>
    <dbReference type="NCBI Taxonomy" id="109895"/>
    <lineage>
        <taxon>Eukaryota</taxon>
        <taxon>Fungi</taxon>
        <taxon>Fungi incertae sedis</taxon>
        <taxon>Chytridiomycota</taxon>
        <taxon>Chytridiomycota incertae sedis</taxon>
        <taxon>Chytridiomycetes</taxon>
        <taxon>Spizellomycetales</taxon>
        <taxon>Powellomycetaceae</taxon>
        <taxon>Powellomyces</taxon>
    </lineage>
</organism>
<feature type="non-terminal residue" evidence="19">
    <location>
        <position position="1"/>
    </location>
</feature>
<dbReference type="SUPFAM" id="SSF53098">
    <property type="entry name" value="Ribonuclease H-like"/>
    <property type="match status" value="1"/>
</dbReference>
<dbReference type="PROSITE" id="PS50994">
    <property type="entry name" value="INTEGRASE"/>
    <property type="match status" value="1"/>
</dbReference>
<evidence type="ECO:0000256" key="1">
    <source>
        <dbReference type="ARBA" id="ARBA00004123"/>
    </source>
</evidence>
<dbReference type="PANTHER" id="PTHR42648">
    <property type="entry name" value="TRANSPOSASE, PUTATIVE-RELATED"/>
    <property type="match status" value="1"/>
</dbReference>
<dbReference type="InterPro" id="IPR016197">
    <property type="entry name" value="Chromo-like_dom_sf"/>
</dbReference>
<evidence type="ECO:0000256" key="16">
    <source>
        <dbReference type="ARBA" id="ARBA00049244"/>
    </source>
</evidence>
<evidence type="ECO:0000256" key="4">
    <source>
        <dbReference type="ARBA" id="ARBA00022722"/>
    </source>
</evidence>
<evidence type="ECO:0000313" key="20">
    <source>
        <dbReference type="Proteomes" id="UP000318582"/>
    </source>
</evidence>
<dbReference type="InterPro" id="IPR023780">
    <property type="entry name" value="Chromo_domain"/>
</dbReference>
<reference evidence="19 20" key="1">
    <citation type="journal article" date="2019" name="Sci. Rep.">
        <title>Comparative genomics of chytrid fungi reveal insights into the obligate biotrophic and pathogenic lifestyle of Synchytrium endobioticum.</title>
        <authorList>
            <person name="van de Vossenberg B.T.L.H."/>
            <person name="Warris S."/>
            <person name="Nguyen H.D.T."/>
            <person name="van Gent-Pelzer M.P.E."/>
            <person name="Joly D.L."/>
            <person name="van de Geest H.C."/>
            <person name="Bonants P.J.M."/>
            <person name="Smith D.S."/>
            <person name="Levesque C.A."/>
            <person name="van der Lee T.A.J."/>
        </authorList>
    </citation>
    <scope>NUCLEOTIDE SEQUENCE [LARGE SCALE GENOMIC DNA]</scope>
    <source>
        <strain evidence="19 20">CBS 809.83</strain>
    </source>
</reference>
<evidence type="ECO:0000256" key="2">
    <source>
        <dbReference type="ARBA" id="ARBA00022578"/>
    </source>
</evidence>
<keyword evidence="2" id="KW-0815">Transposition</keyword>
<keyword evidence="12" id="KW-0233">DNA recombination</keyword>
<evidence type="ECO:0000313" key="19">
    <source>
        <dbReference type="EMBL" id="TPX52104.1"/>
    </source>
</evidence>
<comment type="catalytic activity">
    <reaction evidence="16">
        <text>DNA(n) + a 2'-deoxyribonucleoside 5'-triphosphate = DNA(n+1) + diphosphate</text>
        <dbReference type="Rhea" id="RHEA:22508"/>
        <dbReference type="Rhea" id="RHEA-COMP:17339"/>
        <dbReference type="Rhea" id="RHEA-COMP:17340"/>
        <dbReference type="ChEBI" id="CHEBI:33019"/>
        <dbReference type="ChEBI" id="CHEBI:61560"/>
        <dbReference type="ChEBI" id="CHEBI:173112"/>
        <dbReference type="EC" id="2.7.7.7"/>
    </reaction>
</comment>
<dbReference type="STRING" id="109895.A0A507DKC8"/>
<comment type="subcellular location">
    <subcellularLocation>
        <location evidence="1">Nucleus</location>
    </subcellularLocation>
</comment>
<dbReference type="GO" id="GO:0006310">
    <property type="term" value="P:DNA recombination"/>
    <property type="evidence" value="ECO:0007669"/>
    <property type="project" value="UniProtKB-KW"/>
</dbReference>
<keyword evidence="20" id="KW-1185">Reference proteome</keyword>
<dbReference type="GO" id="GO:0005634">
    <property type="term" value="C:nucleus"/>
    <property type="evidence" value="ECO:0007669"/>
    <property type="project" value="UniProtKB-SubCell"/>
</dbReference>